<evidence type="ECO:0000259" key="3">
    <source>
        <dbReference type="PROSITE" id="PS01031"/>
    </source>
</evidence>
<evidence type="ECO:0000256" key="1">
    <source>
        <dbReference type="PROSITE-ProRule" id="PRU00285"/>
    </source>
</evidence>
<dbReference type="CDD" id="cd06464">
    <property type="entry name" value="ACD_sHsps-like"/>
    <property type="match status" value="1"/>
</dbReference>
<evidence type="ECO:0000256" key="2">
    <source>
        <dbReference type="RuleBase" id="RU003616"/>
    </source>
</evidence>
<dbReference type="InterPro" id="IPR031107">
    <property type="entry name" value="Small_HSP"/>
</dbReference>
<gene>
    <name evidence="4" type="ORF">WJX68_04380</name>
</gene>
<dbReference type="EMBL" id="JBBJUP010000003">
    <property type="protein sequence ID" value="MEJ8278162.1"/>
    <property type="molecule type" value="Genomic_DNA"/>
</dbReference>
<dbReference type="InterPro" id="IPR002068">
    <property type="entry name" value="A-crystallin/Hsp20_dom"/>
</dbReference>
<evidence type="ECO:0000313" key="5">
    <source>
        <dbReference type="Proteomes" id="UP001364211"/>
    </source>
</evidence>
<dbReference type="PANTHER" id="PTHR11527">
    <property type="entry name" value="HEAT-SHOCK PROTEIN 20 FAMILY MEMBER"/>
    <property type="match status" value="1"/>
</dbReference>
<reference evidence="4 5" key="1">
    <citation type="submission" date="2024-03" db="EMBL/GenBank/DDBJ databases">
        <title>Draft genome sequence of Pseudonocardia sp. DW16-2.</title>
        <authorList>
            <person name="Duangmal K."/>
        </authorList>
    </citation>
    <scope>NUCLEOTIDE SEQUENCE [LARGE SCALE GENOMIC DNA]</scope>
    <source>
        <strain evidence="4 5">DW16-2</strain>
    </source>
</reference>
<feature type="domain" description="SHSP" evidence="3">
    <location>
        <begin position="40"/>
        <end position="154"/>
    </location>
</feature>
<organism evidence="4 5">
    <name type="scientific">Pseudonocardia spirodelae</name>
    <dbReference type="NCBI Taxonomy" id="3133431"/>
    <lineage>
        <taxon>Bacteria</taxon>
        <taxon>Bacillati</taxon>
        <taxon>Actinomycetota</taxon>
        <taxon>Actinomycetes</taxon>
        <taxon>Pseudonocardiales</taxon>
        <taxon>Pseudonocardiaceae</taxon>
        <taxon>Pseudonocardia</taxon>
    </lineage>
</organism>
<dbReference type="InterPro" id="IPR008978">
    <property type="entry name" value="HSP20-like_chaperone"/>
</dbReference>
<evidence type="ECO:0000313" key="4">
    <source>
        <dbReference type="EMBL" id="MEJ8278162.1"/>
    </source>
</evidence>
<dbReference type="Gene3D" id="2.60.40.790">
    <property type="match status" value="1"/>
</dbReference>
<sequence length="156" mass="17080">MNAMTTRRAAVLPGPLAEMERMVDDFLRAFPVRRPLPAIGGIEEAMIRVDEFVDGTDLVVRAELPGVDPANDITVTAADGLLTVKAERRSEEEAAEAGYRRRELRRGSMSRVLQLPEGVTEAEIRATYKDGILEVRVPIPAQAEPAEATLIPVTTE</sequence>
<dbReference type="PROSITE" id="PS01031">
    <property type="entry name" value="SHSP"/>
    <property type="match status" value="1"/>
</dbReference>
<comment type="similarity">
    <text evidence="1 2">Belongs to the small heat shock protein (HSP20) family.</text>
</comment>
<dbReference type="Proteomes" id="UP001364211">
    <property type="component" value="Unassembled WGS sequence"/>
</dbReference>
<dbReference type="Pfam" id="PF00011">
    <property type="entry name" value="HSP20"/>
    <property type="match status" value="1"/>
</dbReference>
<dbReference type="SUPFAM" id="SSF49764">
    <property type="entry name" value="HSP20-like chaperones"/>
    <property type="match status" value="1"/>
</dbReference>
<comment type="caution">
    <text evidence="4">The sequence shown here is derived from an EMBL/GenBank/DDBJ whole genome shotgun (WGS) entry which is preliminary data.</text>
</comment>
<accession>A0ABU8T355</accession>
<name>A0ABU8T355_9PSEU</name>
<keyword evidence="5" id="KW-1185">Reference proteome</keyword>
<protein>
    <submittedName>
        <fullName evidence="4">Hsp20/alpha crystallin family protein</fullName>
    </submittedName>
</protein>
<proteinExistence type="inferred from homology"/>
<dbReference type="RefSeq" id="WP_340286286.1">
    <property type="nucleotide sequence ID" value="NZ_JBBJUP010000003.1"/>
</dbReference>